<proteinExistence type="predicted"/>
<keyword evidence="2" id="KW-1185">Reference proteome</keyword>
<dbReference type="AlphaFoldDB" id="A0A4Z2II53"/>
<dbReference type="Proteomes" id="UP000314294">
    <property type="component" value="Unassembled WGS sequence"/>
</dbReference>
<dbReference type="EMBL" id="SRLO01000088">
    <property type="protein sequence ID" value="TNN77002.1"/>
    <property type="molecule type" value="Genomic_DNA"/>
</dbReference>
<reference evidence="1 2" key="1">
    <citation type="submission" date="2019-03" db="EMBL/GenBank/DDBJ databases">
        <title>First draft genome of Liparis tanakae, snailfish: a comprehensive survey of snailfish specific genes.</title>
        <authorList>
            <person name="Kim W."/>
            <person name="Song I."/>
            <person name="Jeong J.-H."/>
            <person name="Kim D."/>
            <person name="Kim S."/>
            <person name="Ryu S."/>
            <person name="Song J.Y."/>
            <person name="Lee S.K."/>
        </authorList>
    </citation>
    <scope>NUCLEOTIDE SEQUENCE [LARGE SCALE GENOMIC DNA]</scope>
    <source>
        <tissue evidence="1">Muscle</tissue>
    </source>
</reference>
<sequence>MGVGVMGVGVMGVGVMGVEVLIQALWPSGFLTPPFHPDQAGLRGRLLCAWQEAARAGPLTEFGLGCCLFAASLICICREDDKQDRLRCGRGEGHQRHGGLSLGSRHLVATRVDGSAVGGPHRGHSGDVLILQLDQGTVSTMRNWQESTGGVAKARDGEWNRSQCRSSGMKSLKRSRLLGGSRAIPAPTTTRSAPGSCPIAAQLGLIQQGEDGDSCNSLRHCGVLGSSCT</sequence>
<organism evidence="1 2">
    <name type="scientific">Liparis tanakae</name>
    <name type="common">Tanaka's snailfish</name>
    <dbReference type="NCBI Taxonomy" id="230148"/>
    <lineage>
        <taxon>Eukaryota</taxon>
        <taxon>Metazoa</taxon>
        <taxon>Chordata</taxon>
        <taxon>Craniata</taxon>
        <taxon>Vertebrata</taxon>
        <taxon>Euteleostomi</taxon>
        <taxon>Actinopterygii</taxon>
        <taxon>Neopterygii</taxon>
        <taxon>Teleostei</taxon>
        <taxon>Neoteleostei</taxon>
        <taxon>Acanthomorphata</taxon>
        <taxon>Eupercaria</taxon>
        <taxon>Perciformes</taxon>
        <taxon>Cottioidei</taxon>
        <taxon>Cottales</taxon>
        <taxon>Liparidae</taxon>
        <taxon>Liparis</taxon>
    </lineage>
</organism>
<comment type="caution">
    <text evidence="1">The sequence shown here is derived from an EMBL/GenBank/DDBJ whole genome shotgun (WGS) entry which is preliminary data.</text>
</comment>
<gene>
    <name evidence="1" type="ORF">EYF80_012848</name>
</gene>
<protein>
    <submittedName>
        <fullName evidence="1">Uncharacterized protein</fullName>
    </submittedName>
</protein>
<evidence type="ECO:0000313" key="1">
    <source>
        <dbReference type="EMBL" id="TNN77002.1"/>
    </source>
</evidence>
<name>A0A4Z2II53_9TELE</name>
<accession>A0A4Z2II53</accession>
<evidence type="ECO:0000313" key="2">
    <source>
        <dbReference type="Proteomes" id="UP000314294"/>
    </source>
</evidence>